<keyword evidence="3" id="KW-0460">Magnesium</keyword>
<dbReference type="InterPro" id="IPR001441">
    <property type="entry name" value="UPP_synth-like"/>
</dbReference>
<proteinExistence type="inferred from homology"/>
<evidence type="ECO:0000256" key="1">
    <source>
        <dbReference type="ARBA" id="ARBA00005432"/>
    </source>
</evidence>
<comment type="similarity">
    <text evidence="1 4">Belongs to the UPP synthase family.</text>
</comment>
<dbReference type="PROSITE" id="PS01066">
    <property type="entry name" value="UPP_SYNTHASE"/>
    <property type="match status" value="1"/>
</dbReference>
<dbReference type="InterPro" id="IPR018520">
    <property type="entry name" value="UPP_synth-like_CS"/>
</dbReference>
<dbReference type="AlphaFoldDB" id="A0A9P3PW08"/>
<dbReference type="GO" id="GO:0005811">
    <property type="term" value="C:lipid droplet"/>
    <property type="evidence" value="ECO:0007669"/>
    <property type="project" value="TreeGrafter"/>
</dbReference>
<evidence type="ECO:0000256" key="4">
    <source>
        <dbReference type="RuleBase" id="RU363018"/>
    </source>
</evidence>
<dbReference type="Pfam" id="PF01255">
    <property type="entry name" value="Prenyltransf"/>
    <property type="match status" value="1"/>
</dbReference>
<dbReference type="Proteomes" id="UP001063166">
    <property type="component" value="Unassembled WGS sequence"/>
</dbReference>
<dbReference type="OrthoDB" id="4173905at2759"/>
<dbReference type="InterPro" id="IPR036424">
    <property type="entry name" value="UPP_synth-like_sf"/>
</dbReference>
<dbReference type="EC" id="2.5.1.-" evidence="4"/>
<dbReference type="GO" id="GO:1904423">
    <property type="term" value="C:dehydrodolichyl diphosphate synthase complex"/>
    <property type="evidence" value="ECO:0007669"/>
    <property type="project" value="TreeGrafter"/>
</dbReference>
<keyword evidence="2 4" id="KW-0808">Transferase</keyword>
<evidence type="ECO:0000313" key="6">
    <source>
        <dbReference type="Proteomes" id="UP001063166"/>
    </source>
</evidence>
<evidence type="ECO:0000313" key="5">
    <source>
        <dbReference type="EMBL" id="GLB42618.1"/>
    </source>
</evidence>
<dbReference type="CDD" id="cd00475">
    <property type="entry name" value="Cis_IPPS"/>
    <property type="match status" value="1"/>
</dbReference>
<dbReference type="SUPFAM" id="SSF64005">
    <property type="entry name" value="Undecaprenyl diphosphate synthase"/>
    <property type="match status" value="1"/>
</dbReference>
<dbReference type="EMBL" id="BRPK01000012">
    <property type="protein sequence ID" value="GLB42618.1"/>
    <property type="molecule type" value="Genomic_DNA"/>
</dbReference>
<dbReference type="GO" id="GO:0016020">
    <property type="term" value="C:membrane"/>
    <property type="evidence" value="ECO:0007669"/>
    <property type="project" value="TreeGrafter"/>
</dbReference>
<evidence type="ECO:0000256" key="3">
    <source>
        <dbReference type="ARBA" id="ARBA00022842"/>
    </source>
</evidence>
<dbReference type="GO" id="GO:0045547">
    <property type="term" value="F:ditrans,polycis-polyprenyl diphosphate synthase [(2E,6E)-farnesyl diphosphate specific] activity"/>
    <property type="evidence" value="ECO:0007669"/>
    <property type="project" value="TreeGrafter"/>
</dbReference>
<keyword evidence="6" id="KW-1185">Reference proteome</keyword>
<dbReference type="NCBIfam" id="TIGR00055">
    <property type="entry name" value="uppS"/>
    <property type="match status" value="1"/>
</dbReference>
<accession>A0A9P3PW08</accession>
<name>A0A9P3PW08_LYOSH</name>
<dbReference type="Gene3D" id="3.40.1180.10">
    <property type="entry name" value="Decaprenyl diphosphate synthase-like"/>
    <property type="match status" value="1"/>
</dbReference>
<gene>
    <name evidence="5" type="primary">RER2</name>
    <name evidence="5" type="ORF">LshimejAT787_1200670</name>
</gene>
<evidence type="ECO:0000256" key="2">
    <source>
        <dbReference type="ARBA" id="ARBA00022679"/>
    </source>
</evidence>
<comment type="caution">
    <text evidence="5">The sequence shown here is derived from an EMBL/GenBank/DDBJ whole genome shotgun (WGS) entry which is preliminary data.</text>
</comment>
<dbReference type="PANTHER" id="PTHR10291:SF43">
    <property type="entry name" value="DEHYDRODOLICHYL DIPHOSPHATE SYNTHASE COMPLEX SUBUNIT DHDDS"/>
    <property type="match status" value="1"/>
</dbReference>
<sequence length="264" mass="29691">MPFSRVLRWLKCTIATITVQALVVLLAAGPIPKHMAFIMDGNRRYARSVGKRPEEGHTAGFQNLLKVVSFCARLGVKSVSAYAFSIENFKRSSEEVDPLLKLSDKFVELCQPGCFFSSGNIRVNIVGRTALLPESVQRAAQRVELLTRDNDGIMLNLCVAYTSCDEMTTAVQSCVSHAIDRGLDAKPWVVTEEHIDSQLLTARVGSSPLDILVRTGNAKRLSNFFMWQCCEDTQLHFLECYWPRFSLRDLIPIIVDYQIKAWKS</sequence>
<dbReference type="FunFam" id="3.40.1180.10:FF:000005">
    <property type="entry name" value="Alkyl transferase"/>
    <property type="match status" value="1"/>
</dbReference>
<protein>
    <recommendedName>
        <fullName evidence="4">Alkyl transferase</fullName>
        <ecNumber evidence="4">2.5.1.-</ecNumber>
    </recommendedName>
</protein>
<reference evidence="5" key="1">
    <citation type="submission" date="2022-07" db="EMBL/GenBank/DDBJ databases">
        <title>The genome of Lyophyllum shimeji provides insight into the initial evolution of ectomycorrhizal fungal genome.</title>
        <authorList>
            <person name="Kobayashi Y."/>
            <person name="Shibata T."/>
            <person name="Hirakawa H."/>
            <person name="Shigenobu S."/>
            <person name="Nishiyama T."/>
            <person name="Yamada A."/>
            <person name="Hasebe M."/>
            <person name="Kawaguchi M."/>
        </authorList>
    </citation>
    <scope>NUCLEOTIDE SEQUENCE</scope>
    <source>
        <strain evidence="5">AT787</strain>
    </source>
</reference>
<dbReference type="PANTHER" id="PTHR10291">
    <property type="entry name" value="DEHYDRODOLICHYL DIPHOSPHATE SYNTHASE FAMILY MEMBER"/>
    <property type="match status" value="1"/>
</dbReference>
<organism evidence="5 6">
    <name type="scientific">Lyophyllum shimeji</name>
    <name type="common">Hon-shimeji</name>
    <name type="synonym">Tricholoma shimeji</name>
    <dbReference type="NCBI Taxonomy" id="47721"/>
    <lineage>
        <taxon>Eukaryota</taxon>
        <taxon>Fungi</taxon>
        <taxon>Dikarya</taxon>
        <taxon>Basidiomycota</taxon>
        <taxon>Agaricomycotina</taxon>
        <taxon>Agaricomycetes</taxon>
        <taxon>Agaricomycetidae</taxon>
        <taxon>Agaricales</taxon>
        <taxon>Tricholomatineae</taxon>
        <taxon>Lyophyllaceae</taxon>
        <taxon>Lyophyllum</taxon>
    </lineage>
</organism>
<dbReference type="GO" id="GO:0005783">
    <property type="term" value="C:endoplasmic reticulum"/>
    <property type="evidence" value="ECO:0007669"/>
    <property type="project" value="TreeGrafter"/>
</dbReference>
<dbReference type="GO" id="GO:0016094">
    <property type="term" value="P:polyprenol biosynthetic process"/>
    <property type="evidence" value="ECO:0007669"/>
    <property type="project" value="TreeGrafter"/>
</dbReference>